<dbReference type="InterPro" id="IPR011674">
    <property type="entry name" value="DUF1616"/>
</dbReference>
<keyword evidence="1" id="KW-1133">Transmembrane helix</keyword>
<dbReference type="HOGENOM" id="CLU_047794_1_0_2"/>
<sequence length="326" mass="37324">MGKRLSKSWDLILLSSFSIILILIIYLFPDSFLRKVIGLPFILFFPGYSLITFLFPEKKDLDSIERVALSFGLSIAITPLIGLALNYTPFGIRLTPILLSLATFNITFSLLSIYRRSIARDPFIPRIDFSSLGWEEMSRLDRILTVILLIAIITSIAALIYIIVTPKQGEKFTEFYILGEKGKAADYPTKLRVGQNATIIIGIANHEYRTVNYTVEIWLVNAAYYNNTTLIHHMYFFDRFNVTLNHTNINIEGNWTPQWEKKYTFSISKAGKYKMWFLLFKDVAPPLPSKPERMKDFAGTEAEKRILDAIDGKILSLNLNIDVSKI</sequence>
<keyword evidence="4" id="KW-1185">Reference proteome</keyword>
<dbReference type="STRING" id="387631.Asulf_00443"/>
<dbReference type="AlphaFoldDB" id="N0BK15"/>
<dbReference type="OrthoDB" id="82282at2157"/>
<accession>N0BK15</accession>
<dbReference type="RefSeq" id="WP_015590069.1">
    <property type="nucleotide sequence ID" value="NC_021169.1"/>
</dbReference>
<evidence type="ECO:0000259" key="2">
    <source>
        <dbReference type="Pfam" id="PF07760"/>
    </source>
</evidence>
<evidence type="ECO:0000256" key="1">
    <source>
        <dbReference type="SAM" id="Phobius"/>
    </source>
</evidence>
<organism evidence="3 4">
    <name type="scientific">Archaeoglobus sulfaticallidus PM70-1</name>
    <dbReference type="NCBI Taxonomy" id="387631"/>
    <lineage>
        <taxon>Archaea</taxon>
        <taxon>Methanobacteriati</taxon>
        <taxon>Methanobacteriota</taxon>
        <taxon>Archaeoglobi</taxon>
        <taxon>Archaeoglobales</taxon>
        <taxon>Archaeoglobaceae</taxon>
        <taxon>Archaeoglobus</taxon>
    </lineage>
</organism>
<reference evidence="3 4" key="1">
    <citation type="journal article" date="2013" name="Genome Announc.">
        <title>Complete Genome Sequence of the Thermophilic and Facultatively Chemolithoautotrophic Sulfate Reducer Archaeoglobus sulfaticallidus Strain PM70-1T.</title>
        <authorList>
            <person name="Stokke R."/>
            <person name="Hocking W.P."/>
            <person name="Steinsbu B.O."/>
            <person name="Steen I.H."/>
        </authorList>
    </citation>
    <scope>NUCLEOTIDE SEQUENCE [LARGE SCALE GENOMIC DNA]</scope>
    <source>
        <strain evidence="3">PM70-1</strain>
    </source>
</reference>
<feature type="domain" description="DUF1616" evidence="2">
    <location>
        <begin position="17"/>
        <end position="290"/>
    </location>
</feature>
<proteinExistence type="predicted"/>
<dbReference type="PIRSF" id="PIRSF018671">
    <property type="entry name" value="UCP018671"/>
    <property type="match status" value="1"/>
</dbReference>
<dbReference type="eggNOG" id="arCOG02884">
    <property type="taxonomic scope" value="Archaea"/>
</dbReference>
<keyword evidence="1" id="KW-0472">Membrane</keyword>
<dbReference type="EMBL" id="CP005290">
    <property type="protein sequence ID" value="AGK60470.1"/>
    <property type="molecule type" value="Genomic_DNA"/>
</dbReference>
<evidence type="ECO:0000313" key="3">
    <source>
        <dbReference type="EMBL" id="AGK60470.1"/>
    </source>
</evidence>
<evidence type="ECO:0000313" key="4">
    <source>
        <dbReference type="Proteomes" id="UP000013307"/>
    </source>
</evidence>
<name>N0BK15_9EURY</name>
<feature type="transmembrane region" description="Helical" evidence="1">
    <location>
        <begin position="94"/>
        <end position="114"/>
    </location>
</feature>
<feature type="transmembrane region" description="Helical" evidence="1">
    <location>
        <begin position="12"/>
        <end position="29"/>
    </location>
</feature>
<feature type="transmembrane region" description="Helical" evidence="1">
    <location>
        <begin position="67"/>
        <end position="88"/>
    </location>
</feature>
<dbReference type="GeneID" id="15392089"/>
<keyword evidence="1" id="KW-0812">Transmembrane</keyword>
<dbReference type="Proteomes" id="UP000013307">
    <property type="component" value="Chromosome"/>
</dbReference>
<gene>
    <name evidence="3" type="ORF">Asulf_00443</name>
</gene>
<dbReference type="KEGG" id="ast:Asulf_00443"/>
<dbReference type="InterPro" id="IPR014495">
    <property type="entry name" value="UCP018671"/>
</dbReference>
<dbReference type="Pfam" id="PF07760">
    <property type="entry name" value="DUF1616"/>
    <property type="match status" value="1"/>
</dbReference>
<feature type="transmembrane region" description="Helical" evidence="1">
    <location>
        <begin position="35"/>
        <end position="55"/>
    </location>
</feature>
<protein>
    <submittedName>
        <fullName evidence="3">Putative membrane protein</fullName>
    </submittedName>
</protein>
<feature type="transmembrane region" description="Helical" evidence="1">
    <location>
        <begin position="143"/>
        <end position="164"/>
    </location>
</feature>